<reference evidence="1" key="1">
    <citation type="submission" date="2014-09" db="EMBL/GenBank/DDBJ databases">
        <authorList>
            <person name="Magalhaes I.L.F."/>
            <person name="Oliveira U."/>
            <person name="Santos F.R."/>
            <person name="Vidigal T.H.D.A."/>
            <person name="Brescovit A.D."/>
            <person name="Santos A.J."/>
        </authorList>
    </citation>
    <scope>NUCLEOTIDE SEQUENCE</scope>
    <source>
        <tissue evidence="1">Shoot tissue taken approximately 20 cm above the soil surface</tissue>
    </source>
</reference>
<accession>A0A0A9BTU5</accession>
<name>A0A0A9BTU5_ARUDO</name>
<sequence>MSSGKRNNICRKGHQKNWLNRDGLFMYHIFRLHGPRLARAKGKQK</sequence>
<reference evidence="1" key="2">
    <citation type="journal article" date="2015" name="Data Brief">
        <title>Shoot transcriptome of the giant reed, Arundo donax.</title>
        <authorList>
            <person name="Barrero R.A."/>
            <person name="Guerrero F.D."/>
            <person name="Moolhuijzen P."/>
            <person name="Goolsby J.A."/>
            <person name="Tidwell J."/>
            <person name="Bellgard S.E."/>
            <person name="Bellgard M.I."/>
        </authorList>
    </citation>
    <scope>NUCLEOTIDE SEQUENCE</scope>
    <source>
        <tissue evidence="1">Shoot tissue taken approximately 20 cm above the soil surface</tissue>
    </source>
</reference>
<dbReference type="AlphaFoldDB" id="A0A0A9BTU5"/>
<dbReference type="EMBL" id="GBRH01231154">
    <property type="protein sequence ID" value="JAD66741.1"/>
    <property type="molecule type" value="Transcribed_RNA"/>
</dbReference>
<protein>
    <submittedName>
        <fullName evidence="1">Uncharacterized protein</fullName>
    </submittedName>
</protein>
<proteinExistence type="predicted"/>
<evidence type="ECO:0000313" key="1">
    <source>
        <dbReference type="EMBL" id="JAD66741.1"/>
    </source>
</evidence>
<organism evidence="1">
    <name type="scientific">Arundo donax</name>
    <name type="common">Giant reed</name>
    <name type="synonym">Donax arundinaceus</name>
    <dbReference type="NCBI Taxonomy" id="35708"/>
    <lineage>
        <taxon>Eukaryota</taxon>
        <taxon>Viridiplantae</taxon>
        <taxon>Streptophyta</taxon>
        <taxon>Embryophyta</taxon>
        <taxon>Tracheophyta</taxon>
        <taxon>Spermatophyta</taxon>
        <taxon>Magnoliopsida</taxon>
        <taxon>Liliopsida</taxon>
        <taxon>Poales</taxon>
        <taxon>Poaceae</taxon>
        <taxon>PACMAD clade</taxon>
        <taxon>Arundinoideae</taxon>
        <taxon>Arundineae</taxon>
        <taxon>Arundo</taxon>
    </lineage>
</organism>